<dbReference type="CDD" id="cd01038">
    <property type="entry name" value="Endonuclease_DUF559"/>
    <property type="match status" value="1"/>
</dbReference>
<dbReference type="EMBL" id="WAAT01000044">
    <property type="protein sequence ID" value="KAB1067846.1"/>
    <property type="molecule type" value="Genomic_DNA"/>
</dbReference>
<keyword evidence="2" id="KW-0540">Nuclease</keyword>
<dbReference type="InterPro" id="IPR007569">
    <property type="entry name" value="DUF559"/>
</dbReference>
<proteinExistence type="predicted"/>
<keyword evidence="3" id="KW-1185">Reference proteome</keyword>
<name>A0A6N6MCB0_9FLAO</name>
<protein>
    <submittedName>
        <fullName evidence="2">Endonuclease domain-containing protein</fullName>
    </submittedName>
</protein>
<dbReference type="RefSeq" id="WP_150939209.1">
    <property type="nucleotide sequence ID" value="NZ_WAAT01000044.1"/>
</dbReference>
<feature type="domain" description="DUF559" evidence="1">
    <location>
        <begin position="11"/>
        <end position="116"/>
    </location>
</feature>
<keyword evidence="2" id="KW-0255">Endonuclease</keyword>
<organism evidence="2 3">
    <name type="scientific">Pseudotamlana haliotis</name>
    <dbReference type="NCBI Taxonomy" id="2614804"/>
    <lineage>
        <taxon>Bacteria</taxon>
        <taxon>Pseudomonadati</taxon>
        <taxon>Bacteroidota</taxon>
        <taxon>Flavobacteriia</taxon>
        <taxon>Flavobacteriales</taxon>
        <taxon>Flavobacteriaceae</taxon>
        <taxon>Pseudotamlana</taxon>
    </lineage>
</organism>
<evidence type="ECO:0000313" key="3">
    <source>
        <dbReference type="Proteomes" id="UP000441333"/>
    </source>
</evidence>
<evidence type="ECO:0000259" key="1">
    <source>
        <dbReference type="Pfam" id="PF04480"/>
    </source>
</evidence>
<accession>A0A6N6MCB0</accession>
<dbReference type="Proteomes" id="UP000441333">
    <property type="component" value="Unassembled WGS sequence"/>
</dbReference>
<sequence length="124" mass="14964">MRNKIIPYHPKLKNYARELRKNSTKPEIVLWQKIKRRAFGVQFHRQVPMLNYIVDFYCHEFRLAIEVDGSSHNHKVLYDAKRQQELEAYCVTFLRFSNAEVMQEMFSVLLVIEERVELLRGEYS</sequence>
<dbReference type="PANTHER" id="PTHR38590:SF1">
    <property type="entry name" value="BLL0828 PROTEIN"/>
    <property type="match status" value="1"/>
</dbReference>
<dbReference type="Gene3D" id="3.40.960.10">
    <property type="entry name" value="VSR Endonuclease"/>
    <property type="match status" value="1"/>
</dbReference>
<reference evidence="2 3" key="1">
    <citation type="submission" date="2019-09" db="EMBL/GenBank/DDBJ databases">
        <authorList>
            <person name="Cao W.R."/>
        </authorList>
    </citation>
    <scope>NUCLEOTIDE SEQUENCE [LARGE SCALE GENOMIC DNA]</scope>
    <source>
        <strain evidence="2 3">B1N29</strain>
    </source>
</reference>
<keyword evidence="2" id="KW-0378">Hydrolase</keyword>
<dbReference type="PANTHER" id="PTHR38590">
    <property type="entry name" value="BLL0828 PROTEIN"/>
    <property type="match status" value="1"/>
</dbReference>
<comment type="caution">
    <text evidence="2">The sequence shown here is derived from an EMBL/GenBank/DDBJ whole genome shotgun (WGS) entry which is preliminary data.</text>
</comment>
<dbReference type="SUPFAM" id="SSF52980">
    <property type="entry name" value="Restriction endonuclease-like"/>
    <property type="match status" value="1"/>
</dbReference>
<dbReference type="AlphaFoldDB" id="A0A6N6MCB0"/>
<dbReference type="GO" id="GO:0004519">
    <property type="term" value="F:endonuclease activity"/>
    <property type="evidence" value="ECO:0007669"/>
    <property type="project" value="UniProtKB-KW"/>
</dbReference>
<evidence type="ECO:0000313" key="2">
    <source>
        <dbReference type="EMBL" id="KAB1067846.1"/>
    </source>
</evidence>
<dbReference type="InterPro" id="IPR047216">
    <property type="entry name" value="Endonuclease_DUF559_bact"/>
</dbReference>
<gene>
    <name evidence="2" type="ORF">F6U93_09595</name>
</gene>
<dbReference type="InterPro" id="IPR011335">
    <property type="entry name" value="Restrct_endonuc-II-like"/>
</dbReference>
<dbReference type="Pfam" id="PF04480">
    <property type="entry name" value="DUF559"/>
    <property type="match status" value="1"/>
</dbReference>